<keyword evidence="1" id="KW-0732">Signal</keyword>
<feature type="signal peptide" evidence="1">
    <location>
        <begin position="1"/>
        <end position="18"/>
    </location>
</feature>
<dbReference type="RefSeq" id="WP_281756298.1">
    <property type="nucleotide sequence ID" value="NZ_BRVP01000029.1"/>
</dbReference>
<accession>A0A9W6EW87</accession>
<comment type="caution">
    <text evidence="2">The sequence shown here is derived from an EMBL/GenBank/DDBJ whole genome shotgun (WGS) entry which is preliminary data.</text>
</comment>
<dbReference type="PROSITE" id="PS51257">
    <property type="entry name" value="PROKAR_LIPOPROTEIN"/>
    <property type="match status" value="1"/>
</dbReference>
<evidence type="ECO:0000313" key="2">
    <source>
        <dbReference type="EMBL" id="GLB53961.1"/>
    </source>
</evidence>
<feature type="chain" id="PRO_5040900480" description="DUF1579 domain-containing protein" evidence="1">
    <location>
        <begin position="19"/>
        <end position="176"/>
    </location>
</feature>
<keyword evidence="3" id="KW-1185">Reference proteome</keyword>
<evidence type="ECO:0008006" key="4">
    <source>
        <dbReference type="Google" id="ProtNLM"/>
    </source>
</evidence>
<sequence length="176" mass="20286">MKTAIILFLSLISVSCFAQEIVVQDSLKNLEQLSFMKGTWTGNGWMFINKEKKEFTQTETISSKVDNTVFMVDGIGYSKENKDKVIHNAFGVISYNIEEKSITMISFSSTGGKMENPITLIGDKKLEWSFKDEKGGTIRFREDFSEDGFWIEKGDYSFDGNNWFPFFEMRLKKIIE</sequence>
<protein>
    <recommendedName>
        <fullName evidence="4">DUF1579 domain-containing protein</fullName>
    </recommendedName>
</protein>
<gene>
    <name evidence="2" type="ORF">NBRC110019_30020</name>
</gene>
<name>A0A9W6EW87_9FLAO</name>
<organism evidence="2 3">
    <name type="scientific">Neptunitalea chrysea</name>
    <dbReference type="NCBI Taxonomy" id="1647581"/>
    <lineage>
        <taxon>Bacteria</taxon>
        <taxon>Pseudomonadati</taxon>
        <taxon>Bacteroidota</taxon>
        <taxon>Flavobacteriia</taxon>
        <taxon>Flavobacteriales</taxon>
        <taxon>Flavobacteriaceae</taxon>
        <taxon>Neptunitalea</taxon>
    </lineage>
</organism>
<reference evidence="2" key="1">
    <citation type="submission" date="2022-07" db="EMBL/GenBank/DDBJ databases">
        <title>Taxonomy of Novel Oxalotrophic and Methylotrophic Bacteria.</title>
        <authorList>
            <person name="Sahin N."/>
            <person name="Tani A."/>
        </authorList>
    </citation>
    <scope>NUCLEOTIDE SEQUENCE</scope>
    <source>
        <strain evidence="2">AM327</strain>
    </source>
</reference>
<dbReference type="EMBL" id="BRVP01000029">
    <property type="protein sequence ID" value="GLB53961.1"/>
    <property type="molecule type" value="Genomic_DNA"/>
</dbReference>
<dbReference type="Proteomes" id="UP001143545">
    <property type="component" value="Unassembled WGS sequence"/>
</dbReference>
<evidence type="ECO:0000256" key="1">
    <source>
        <dbReference type="SAM" id="SignalP"/>
    </source>
</evidence>
<dbReference type="AlphaFoldDB" id="A0A9W6EW87"/>
<proteinExistence type="predicted"/>
<evidence type="ECO:0000313" key="3">
    <source>
        <dbReference type="Proteomes" id="UP001143545"/>
    </source>
</evidence>